<dbReference type="CDD" id="cd06259">
    <property type="entry name" value="YdcF-like"/>
    <property type="match status" value="1"/>
</dbReference>
<protein>
    <submittedName>
        <fullName evidence="3">YdcF family protein</fullName>
    </submittedName>
</protein>
<dbReference type="Proteomes" id="UP000754563">
    <property type="component" value="Unassembled WGS sequence"/>
</dbReference>
<dbReference type="PANTHER" id="PTHR30336:SF6">
    <property type="entry name" value="INTEGRAL MEMBRANE PROTEIN"/>
    <property type="match status" value="1"/>
</dbReference>
<reference evidence="3" key="2">
    <citation type="journal article" date="2021" name="Microbiome">
        <title>Successional dynamics and alternative stable states in a saline activated sludge microbial community over 9 years.</title>
        <authorList>
            <person name="Wang Y."/>
            <person name="Ye J."/>
            <person name="Ju F."/>
            <person name="Liu L."/>
            <person name="Boyd J.A."/>
            <person name="Deng Y."/>
            <person name="Parks D.H."/>
            <person name="Jiang X."/>
            <person name="Yin X."/>
            <person name="Woodcroft B.J."/>
            <person name="Tyson G.W."/>
            <person name="Hugenholtz P."/>
            <person name="Polz M.F."/>
            <person name="Zhang T."/>
        </authorList>
    </citation>
    <scope>NUCLEOTIDE SEQUENCE</scope>
    <source>
        <strain evidence="3">HKST-UBA11</strain>
    </source>
</reference>
<name>A0A955RKF3_9BACT</name>
<dbReference type="InterPro" id="IPR014729">
    <property type="entry name" value="Rossmann-like_a/b/a_fold"/>
</dbReference>
<keyword evidence="1" id="KW-0812">Transmembrane</keyword>
<keyword evidence="1" id="KW-1133">Transmembrane helix</keyword>
<dbReference type="InterPro" id="IPR051599">
    <property type="entry name" value="Cell_Envelope_Assoc"/>
</dbReference>
<gene>
    <name evidence="3" type="ORF">KC717_01965</name>
</gene>
<dbReference type="PANTHER" id="PTHR30336">
    <property type="entry name" value="INNER MEMBRANE PROTEIN, PROBABLE PERMEASE"/>
    <property type="match status" value="1"/>
</dbReference>
<dbReference type="InterPro" id="IPR003848">
    <property type="entry name" value="DUF218"/>
</dbReference>
<evidence type="ECO:0000259" key="2">
    <source>
        <dbReference type="Pfam" id="PF02698"/>
    </source>
</evidence>
<evidence type="ECO:0000256" key="1">
    <source>
        <dbReference type="SAM" id="Phobius"/>
    </source>
</evidence>
<dbReference type="EMBL" id="JAGQLH010000017">
    <property type="protein sequence ID" value="MCA9385392.1"/>
    <property type="molecule type" value="Genomic_DNA"/>
</dbReference>
<evidence type="ECO:0000313" key="4">
    <source>
        <dbReference type="Proteomes" id="UP000754563"/>
    </source>
</evidence>
<keyword evidence="1" id="KW-0472">Membrane</keyword>
<dbReference type="Gene3D" id="3.40.50.620">
    <property type="entry name" value="HUPs"/>
    <property type="match status" value="1"/>
</dbReference>
<evidence type="ECO:0000313" key="3">
    <source>
        <dbReference type="EMBL" id="MCA9385392.1"/>
    </source>
</evidence>
<dbReference type="AlphaFoldDB" id="A0A955RKF3"/>
<feature type="domain" description="DUF218" evidence="2">
    <location>
        <begin position="53"/>
        <end position="194"/>
    </location>
</feature>
<feature type="transmembrane region" description="Helical" evidence="1">
    <location>
        <begin position="12"/>
        <end position="30"/>
    </location>
</feature>
<dbReference type="Pfam" id="PF02698">
    <property type="entry name" value="DUF218"/>
    <property type="match status" value="1"/>
</dbReference>
<comment type="caution">
    <text evidence="3">The sequence shown here is derived from an EMBL/GenBank/DDBJ whole genome shotgun (WGS) entry which is preliminary data.</text>
</comment>
<accession>A0A955RKF3</accession>
<sequence>MKDTFFRFKKILVIFLLCSGAILIICTVWWSSFQSQYAKKILTSSEEVEHTKVALVLGTSVQNRKPSYLLSKRIEKSVELYQVGAVEKILMSGDNRTEEYNEPQVMSAAAVVLGVPESDIQPDFAGRSTYESCQRAKEIFDLDEVIIVSQRFHLPRALYLCDKFGVEAVGYVAEGESGFHPYHVREFFATLLAIYEVNFNPREVVGGEKIEI</sequence>
<reference evidence="3" key="1">
    <citation type="submission" date="2020-04" db="EMBL/GenBank/DDBJ databases">
        <authorList>
            <person name="Zhang T."/>
        </authorList>
    </citation>
    <scope>NUCLEOTIDE SEQUENCE</scope>
    <source>
        <strain evidence="3">HKST-UBA11</strain>
    </source>
</reference>
<proteinExistence type="predicted"/>
<dbReference type="GO" id="GO:0005886">
    <property type="term" value="C:plasma membrane"/>
    <property type="evidence" value="ECO:0007669"/>
    <property type="project" value="TreeGrafter"/>
</dbReference>
<organism evidence="3 4">
    <name type="scientific">Candidatus Dojkabacteria bacterium</name>
    <dbReference type="NCBI Taxonomy" id="2099670"/>
    <lineage>
        <taxon>Bacteria</taxon>
        <taxon>Candidatus Dojkabacteria</taxon>
    </lineage>
</organism>